<evidence type="ECO:0000313" key="30">
    <source>
        <dbReference type="Proteomes" id="UP000469215"/>
    </source>
</evidence>
<feature type="active site" evidence="23">
    <location>
        <position position="223"/>
    </location>
</feature>
<dbReference type="GO" id="GO:0071555">
    <property type="term" value="P:cell wall organization"/>
    <property type="evidence" value="ECO:0007669"/>
    <property type="project" value="UniProtKB-KW"/>
</dbReference>
<dbReference type="PROSITE" id="PS00844">
    <property type="entry name" value="DALA_DALA_LIGASE_2"/>
    <property type="match status" value="1"/>
</dbReference>
<evidence type="ECO:0000256" key="10">
    <source>
        <dbReference type="ARBA" id="ARBA00022741"/>
    </source>
</evidence>
<feature type="binding site" evidence="24">
    <location>
        <position position="171"/>
    </location>
    <ligand>
        <name>ATP</name>
        <dbReference type="ChEBI" id="CHEBI:30616"/>
    </ligand>
</feature>
<gene>
    <name evidence="22" type="primary">ddl</name>
    <name evidence="29" type="ORF">GSY69_01220</name>
</gene>
<dbReference type="GO" id="GO:0046872">
    <property type="term" value="F:metal ion binding"/>
    <property type="evidence" value="ECO:0007669"/>
    <property type="project" value="UniProtKB-KW"/>
</dbReference>
<evidence type="ECO:0000256" key="18">
    <source>
        <dbReference type="ARBA" id="ARBA00060592"/>
    </source>
</evidence>
<feature type="active site" evidence="23">
    <location>
        <position position="44"/>
    </location>
</feature>
<feature type="binding site" evidence="25">
    <location>
        <position position="339"/>
    </location>
    <ligand>
        <name>Mg(2+)</name>
        <dbReference type="ChEBI" id="CHEBI:18420"/>
        <label>1</label>
    </ligand>
</feature>
<dbReference type="NCBIfam" id="NF002528">
    <property type="entry name" value="PRK01966.1-4"/>
    <property type="match status" value="1"/>
</dbReference>
<evidence type="ECO:0000256" key="23">
    <source>
        <dbReference type="PIRSR" id="PIRSR039102-1"/>
    </source>
</evidence>
<dbReference type="InterPro" id="IPR011761">
    <property type="entry name" value="ATP-grasp"/>
</dbReference>
<name>A0A6N9H3Y9_9MICO</name>
<feature type="binding site" evidence="24">
    <location>
        <begin position="215"/>
        <end position="217"/>
    </location>
    <ligand>
        <name>ATP</name>
        <dbReference type="ChEBI" id="CHEBI:30616"/>
    </ligand>
</feature>
<keyword evidence="13 22" id="KW-0133">Cell shape</keyword>
<evidence type="ECO:0000256" key="2">
    <source>
        <dbReference type="ARBA" id="ARBA00003921"/>
    </source>
</evidence>
<dbReference type="PIRSF" id="PIRSF039102">
    <property type="entry name" value="Ddl/VanB"/>
    <property type="match status" value="1"/>
</dbReference>
<keyword evidence="14 22" id="KW-0573">Peptidoglycan synthesis</keyword>
<feature type="binding site" evidence="24">
    <location>
        <begin position="351"/>
        <end position="352"/>
    </location>
    <ligand>
        <name>ATP</name>
        <dbReference type="ChEBI" id="CHEBI:30616"/>
    </ligand>
</feature>
<dbReference type="Proteomes" id="UP000469215">
    <property type="component" value="Unassembled WGS sequence"/>
</dbReference>
<dbReference type="InterPro" id="IPR011127">
    <property type="entry name" value="Dala_Dala_lig_N"/>
</dbReference>
<reference evidence="29 30" key="1">
    <citation type="submission" date="2020-01" db="EMBL/GenBank/DDBJ databases">
        <authorList>
            <person name="Deng T."/>
        </authorList>
    </citation>
    <scope>NUCLEOTIDE SEQUENCE [LARGE SCALE GENOMIC DNA]</scope>
    <source>
        <strain evidence="29 30">5221</strain>
    </source>
</reference>
<comment type="pathway">
    <text evidence="4 22">Cell wall biogenesis; peptidoglycan biosynthesis.</text>
</comment>
<keyword evidence="30" id="KW-1185">Reference proteome</keyword>
<organism evidence="29 30">
    <name type="scientific">Brevibacterium rongguiense</name>
    <dbReference type="NCBI Taxonomy" id="2695267"/>
    <lineage>
        <taxon>Bacteria</taxon>
        <taxon>Bacillati</taxon>
        <taxon>Actinomycetota</taxon>
        <taxon>Actinomycetes</taxon>
        <taxon>Micrococcales</taxon>
        <taxon>Brevibacteriaceae</taxon>
        <taxon>Brevibacterium</taxon>
    </lineage>
</organism>
<evidence type="ECO:0000256" key="9">
    <source>
        <dbReference type="ARBA" id="ARBA00022723"/>
    </source>
</evidence>
<accession>A0A6N9H3Y9</accession>
<dbReference type="FunFam" id="3.30.470.20:FF:000008">
    <property type="entry name" value="D-alanine--D-alanine ligase"/>
    <property type="match status" value="1"/>
</dbReference>
<evidence type="ECO:0000256" key="11">
    <source>
        <dbReference type="ARBA" id="ARBA00022840"/>
    </source>
</evidence>
<dbReference type="NCBIfam" id="TIGR01205">
    <property type="entry name" value="D_ala_D_alaTIGR"/>
    <property type="match status" value="1"/>
</dbReference>
<comment type="pathway">
    <text evidence="18">Glycan biosynthesis.</text>
</comment>
<sequence length="392" mass="41595">MTSSAPQPAPARSAAPQPAAPGGPAPREDELPLVAVLFGGRSSEHAVSCVGAKAVIGAIHRERFRVLPIGITQEGTWRRVEDWADFAFDPQRMPEVVDDGTEILVAPSGAHSPLRERLADGTVRELGRVDAFFPVLHGKHGEDGTVQGLFELMDTPFVGGGVLPSAVSMDKHFMKVVLAGAGIPACPWETLTAAQWATDPEVAAQRVSEQGFPAFVKPARAGSSVGISRIESGEQLPAAMAEALAHDDKVIVEPGIDGREIECSVLGGRVDAQLRTSLPAEIIVKGDHAFYDFEAKYLDADGAEVVCPADIDPETTARVQDVARRTFRAFDCTGLARVDTFVTPAGEVLVNELNTLPGFTPTSGYPLMFAASGVGFEQLVAELLDIALRDAR</sequence>
<dbReference type="PROSITE" id="PS00843">
    <property type="entry name" value="DALA_DALA_LIGASE_1"/>
    <property type="match status" value="1"/>
</dbReference>
<evidence type="ECO:0000259" key="28">
    <source>
        <dbReference type="PROSITE" id="PS50975"/>
    </source>
</evidence>
<dbReference type="GO" id="GO:0005829">
    <property type="term" value="C:cytosol"/>
    <property type="evidence" value="ECO:0007669"/>
    <property type="project" value="TreeGrafter"/>
</dbReference>
<evidence type="ECO:0000256" key="5">
    <source>
        <dbReference type="ARBA" id="ARBA00010871"/>
    </source>
</evidence>
<dbReference type="GO" id="GO:0008360">
    <property type="term" value="P:regulation of cell shape"/>
    <property type="evidence" value="ECO:0007669"/>
    <property type="project" value="UniProtKB-KW"/>
</dbReference>
<feature type="binding site" evidence="24">
    <location>
        <begin position="253"/>
        <end position="260"/>
    </location>
    <ligand>
        <name>ATP</name>
        <dbReference type="ChEBI" id="CHEBI:30616"/>
    </ligand>
</feature>
<dbReference type="UniPathway" id="UPA00219"/>
<evidence type="ECO:0000256" key="14">
    <source>
        <dbReference type="ARBA" id="ARBA00022984"/>
    </source>
</evidence>
<comment type="subcellular location">
    <subcellularLocation>
        <location evidence="3 22">Cytoplasm</location>
    </subcellularLocation>
</comment>
<keyword evidence="12 25" id="KW-0460">Magnesium</keyword>
<dbReference type="AlphaFoldDB" id="A0A6N9H3Y9"/>
<comment type="caution">
    <text evidence="29">The sequence shown here is derived from an EMBL/GenBank/DDBJ whole genome shotgun (WGS) entry which is preliminary data.</text>
</comment>
<comment type="function">
    <text evidence="2 22">Cell wall formation.</text>
</comment>
<dbReference type="Pfam" id="PF01820">
    <property type="entry name" value="Dala_Dala_lig_N"/>
    <property type="match status" value="1"/>
</dbReference>
<comment type="similarity">
    <text evidence="5 22">Belongs to the D-alanine--D-alanine ligase family.</text>
</comment>
<dbReference type="EC" id="6.3.2.4" evidence="6 22"/>
<evidence type="ECO:0000256" key="15">
    <source>
        <dbReference type="ARBA" id="ARBA00023211"/>
    </source>
</evidence>
<keyword evidence="16 22" id="KW-0961">Cell wall biogenesis/degradation</keyword>
<dbReference type="Gene3D" id="3.40.50.20">
    <property type="match status" value="1"/>
</dbReference>
<evidence type="ECO:0000256" key="6">
    <source>
        <dbReference type="ARBA" id="ARBA00012216"/>
    </source>
</evidence>
<evidence type="ECO:0000256" key="20">
    <source>
        <dbReference type="ARBA" id="ARBA00076288"/>
    </source>
</evidence>
<dbReference type="InterPro" id="IPR000291">
    <property type="entry name" value="D-Ala_lig_Van_CS"/>
</dbReference>
<keyword evidence="11 26" id="KW-0067">ATP-binding</keyword>
<dbReference type="GO" id="GO:0008716">
    <property type="term" value="F:D-alanine-D-alanine ligase activity"/>
    <property type="evidence" value="ECO:0007669"/>
    <property type="project" value="UniProtKB-UniRule"/>
</dbReference>
<dbReference type="HAMAP" id="MF_00047">
    <property type="entry name" value="Dala_Dala_lig"/>
    <property type="match status" value="1"/>
</dbReference>
<protein>
    <recommendedName>
        <fullName evidence="19 22">D-alanine--D-alanine ligase</fullName>
        <ecNumber evidence="6 22">6.3.2.4</ecNumber>
    </recommendedName>
    <alternativeName>
        <fullName evidence="21 22">D-Ala-D-Ala ligase</fullName>
    </alternativeName>
    <alternativeName>
        <fullName evidence="20 22">D-alanylalanine synthetase</fullName>
    </alternativeName>
</protein>
<comment type="cofactor">
    <cofactor evidence="25">
        <name>Mg(2+)</name>
        <dbReference type="ChEBI" id="CHEBI:18420"/>
    </cofactor>
    <cofactor evidence="25">
        <name>Mn(2+)</name>
        <dbReference type="ChEBI" id="CHEBI:29035"/>
    </cofactor>
    <text evidence="25">Binds 2 magnesium or manganese ions per subunit.</text>
</comment>
<evidence type="ECO:0000256" key="19">
    <source>
        <dbReference type="ARBA" id="ARBA00068427"/>
    </source>
</evidence>
<evidence type="ECO:0000256" key="24">
    <source>
        <dbReference type="PIRSR" id="PIRSR039102-2"/>
    </source>
</evidence>
<evidence type="ECO:0000256" key="27">
    <source>
        <dbReference type="SAM" id="MobiDB-lite"/>
    </source>
</evidence>
<feature type="compositionally biased region" description="Low complexity" evidence="27">
    <location>
        <begin position="1"/>
        <end position="17"/>
    </location>
</feature>
<keyword evidence="15 25" id="KW-0464">Manganese</keyword>
<proteinExistence type="inferred from homology"/>
<dbReference type="SUPFAM" id="SSF52440">
    <property type="entry name" value="PreATP-grasp domain"/>
    <property type="match status" value="1"/>
</dbReference>
<feature type="binding site" evidence="24">
    <location>
        <begin position="223"/>
        <end position="224"/>
    </location>
    <ligand>
        <name>ATP</name>
        <dbReference type="ChEBI" id="CHEBI:30616"/>
    </ligand>
</feature>
<dbReference type="InterPro" id="IPR005905">
    <property type="entry name" value="D_ala_D_ala"/>
</dbReference>
<feature type="binding site" evidence="25">
    <location>
        <position position="354"/>
    </location>
    <ligand>
        <name>Mg(2+)</name>
        <dbReference type="ChEBI" id="CHEBI:18420"/>
        <label>2</label>
    </ligand>
</feature>
<dbReference type="GO" id="GO:0009252">
    <property type="term" value="P:peptidoglycan biosynthetic process"/>
    <property type="evidence" value="ECO:0007669"/>
    <property type="project" value="UniProtKB-UniRule"/>
</dbReference>
<evidence type="ECO:0000256" key="8">
    <source>
        <dbReference type="ARBA" id="ARBA00022598"/>
    </source>
</evidence>
<feature type="binding site" evidence="25">
    <location>
        <position position="352"/>
    </location>
    <ligand>
        <name>Mg(2+)</name>
        <dbReference type="ChEBI" id="CHEBI:18420"/>
        <label>2</label>
    </ligand>
</feature>
<keyword evidence="10 24" id="KW-0547">Nucleotide-binding</keyword>
<keyword evidence="7 22" id="KW-0963">Cytoplasm</keyword>
<evidence type="ECO:0000256" key="7">
    <source>
        <dbReference type="ARBA" id="ARBA00022490"/>
    </source>
</evidence>
<feature type="region of interest" description="Disordered" evidence="27">
    <location>
        <begin position="1"/>
        <end position="28"/>
    </location>
</feature>
<comment type="cofactor">
    <cofactor evidence="1">
        <name>Mn(2+)</name>
        <dbReference type="ChEBI" id="CHEBI:29035"/>
    </cofactor>
</comment>
<feature type="binding site" evidence="25">
    <location>
        <position position="352"/>
    </location>
    <ligand>
        <name>Mg(2+)</name>
        <dbReference type="ChEBI" id="CHEBI:18420"/>
        <label>1</label>
    </ligand>
</feature>
<evidence type="ECO:0000256" key="21">
    <source>
        <dbReference type="ARBA" id="ARBA00077154"/>
    </source>
</evidence>
<dbReference type="PROSITE" id="PS50975">
    <property type="entry name" value="ATP_GRASP"/>
    <property type="match status" value="1"/>
</dbReference>
<keyword evidence="8 22" id="KW-0436">Ligase</keyword>
<feature type="active site" evidence="23">
    <location>
        <position position="363"/>
    </location>
</feature>
<dbReference type="InterPro" id="IPR016185">
    <property type="entry name" value="PreATP-grasp_dom_sf"/>
</dbReference>
<keyword evidence="9 25" id="KW-0479">Metal-binding</keyword>
<evidence type="ECO:0000256" key="4">
    <source>
        <dbReference type="ARBA" id="ARBA00004752"/>
    </source>
</evidence>
<dbReference type="PANTHER" id="PTHR23132">
    <property type="entry name" value="D-ALANINE--D-ALANINE LIGASE"/>
    <property type="match status" value="1"/>
</dbReference>
<evidence type="ECO:0000256" key="3">
    <source>
        <dbReference type="ARBA" id="ARBA00004496"/>
    </source>
</evidence>
<evidence type="ECO:0000256" key="12">
    <source>
        <dbReference type="ARBA" id="ARBA00022842"/>
    </source>
</evidence>
<evidence type="ECO:0000256" key="26">
    <source>
        <dbReference type="PROSITE-ProRule" id="PRU00409"/>
    </source>
</evidence>
<comment type="catalytic activity">
    <reaction evidence="17 22">
        <text>2 D-alanine + ATP = D-alanyl-D-alanine + ADP + phosphate + H(+)</text>
        <dbReference type="Rhea" id="RHEA:11224"/>
        <dbReference type="ChEBI" id="CHEBI:15378"/>
        <dbReference type="ChEBI" id="CHEBI:30616"/>
        <dbReference type="ChEBI" id="CHEBI:43474"/>
        <dbReference type="ChEBI" id="CHEBI:57416"/>
        <dbReference type="ChEBI" id="CHEBI:57822"/>
        <dbReference type="ChEBI" id="CHEBI:456216"/>
        <dbReference type="EC" id="6.3.2.4"/>
    </reaction>
</comment>
<dbReference type="FunFam" id="3.30.1490.20:FF:000007">
    <property type="entry name" value="D-alanine--D-alanine ligase"/>
    <property type="match status" value="1"/>
</dbReference>
<feature type="domain" description="ATP-grasp" evidence="28">
    <location>
        <begin position="175"/>
        <end position="385"/>
    </location>
</feature>
<dbReference type="InterPro" id="IPR011095">
    <property type="entry name" value="Dala_Dala_lig_C"/>
</dbReference>
<evidence type="ECO:0000256" key="1">
    <source>
        <dbReference type="ARBA" id="ARBA00001936"/>
    </source>
</evidence>
<dbReference type="Pfam" id="PF07478">
    <property type="entry name" value="Dala_Dala_lig_C"/>
    <property type="match status" value="1"/>
</dbReference>
<evidence type="ECO:0000256" key="16">
    <source>
        <dbReference type="ARBA" id="ARBA00023316"/>
    </source>
</evidence>
<evidence type="ECO:0000256" key="25">
    <source>
        <dbReference type="PIRSR" id="PIRSR039102-3"/>
    </source>
</evidence>
<dbReference type="Gene3D" id="3.30.470.20">
    <property type="entry name" value="ATP-grasp fold, B domain"/>
    <property type="match status" value="1"/>
</dbReference>
<dbReference type="RefSeq" id="WP_160952096.1">
    <property type="nucleotide sequence ID" value="NZ_WWEQ01000003.1"/>
</dbReference>
<evidence type="ECO:0000313" key="29">
    <source>
        <dbReference type="EMBL" id="MYM18633.1"/>
    </source>
</evidence>
<dbReference type="InterPro" id="IPR013815">
    <property type="entry name" value="ATP_grasp_subdomain_1"/>
</dbReference>
<evidence type="ECO:0000256" key="17">
    <source>
        <dbReference type="ARBA" id="ARBA00047614"/>
    </source>
</evidence>
<dbReference type="Gene3D" id="3.30.1490.20">
    <property type="entry name" value="ATP-grasp fold, A domain"/>
    <property type="match status" value="1"/>
</dbReference>
<evidence type="ECO:0000256" key="13">
    <source>
        <dbReference type="ARBA" id="ARBA00022960"/>
    </source>
</evidence>
<dbReference type="EMBL" id="WWEQ01000003">
    <property type="protein sequence ID" value="MYM18633.1"/>
    <property type="molecule type" value="Genomic_DNA"/>
</dbReference>
<dbReference type="PANTHER" id="PTHR23132:SF25">
    <property type="entry name" value="D-ALANINE--D-ALANINE LIGASE A"/>
    <property type="match status" value="1"/>
</dbReference>
<dbReference type="SUPFAM" id="SSF56059">
    <property type="entry name" value="Glutathione synthetase ATP-binding domain-like"/>
    <property type="match status" value="1"/>
</dbReference>
<dbReference type="GO" id="GO:0005524">
    <property type="term" value="F:ATP binding"/>
    <property type="evidence" value="ECO:0007669"/>
    <property type="project" value="UniProtKB-UniRule"/>
</dbReference>
<evidence type="ECO:0000256" key="22">
    <source>
        <dbReference type="HAMAP-Rule" id="MF_00047"/>
    </source>
</evidence>